<sequence length="117" mass="13525">MASLEAASTRQRRHLNTPSPSSRSKKSNPIPEMHHRHYRPINRRINWKQQDKGEKGKHRSVPVLGSQGKKKDKEPFLEEMATEKRWCGKGRWEWSVGGSNPNSATAREQHVFMAKKV</sequence>
<gene>
    <name evidence="2" type="ORF">NCGR_LOCUS6119</name>
</gene>
<comment type="caution">
    <text evidence="2">The sequence shown here is derived from an EMBL/GenBank/DDBJ whole genome shotgun (WGS) entry which is preliminary data.</text>
</comment>
<accession>A0A811MMA2</accession>
<name>A0A811MMA2_9POAL</name>
<evidence type="ECO:0000256" key="1">
    <source>
        <dbReference type="SAM" id="MobiDB-lite"/>
    </source>
</evidence>
<dbReference type="Proteomes" id="UP000604825">
    <property type="component" value="Unassembled WGS sequence"/>
</dbReference>
<protein>
    <submittedName>
        <fullName evidence="2">Uncharacterized protein</fullName>
    </submittedName>
</protein>
<feature type="compositionally biased region" description="Basic residues" evidence="1">
    <location>
        <begin position="34"/>
        <end position="46"/>
    </location>
</feature>
<keyword evidence="3" id="KW-1185">Reference proteome</keyword>
<dbReference type="AlphaFoldDB" id="A0A811MMA2"/>
<reference evidence="2" key="1">
    <citation type="submission" date="2020-10" db="EMBL/GenBank/DDBJ databases">
        <authorList>
            <person name="Han B."/>
            <person name="Lu T."/>
            <person name="Zhao Q."/>
            <person name="Huang X."/>
            <person name="Zhao Y."/>
        </authorList>
    </citation>
    <scope>NUCLEOTIDE SEQUENCE</scope>
</reference>
<evidence type="ECO:0000313" key="3">
    <source>
        <dbReference type="Proteomes" id="UP000604825"/>
    </source>
</evidence>
<proteinExistence type="predicted"/>
<feature type="region of interest" description="Disordered" evidence="1">
    <location>
        <begin position="1"/>
        <end position="77"/>
    </location>
</feature>
<organism evidence="2 3">
    <name type="scientific">Miscanthus lutarioriparius</name>
    <dbReference type="NCBI Taxonomy" id="422564"/>
    <lineage>
        <taxon>Eukaryota</taxon>
        <taxon>Viridiplantae</taxon>
        <taxon>Streptophyta</taxon>
        <taxon>Embryophyta</taxon>
        <taxon>Tracheophyta</taxon>
        <taxon>Spermatophyta</taxon>
        <taxon>Magnoliopsida</taxon>
        <taxon>Liliopsida</taxon>
        <taxon>Poales</taxon>
        <taxon>Poaceae</taxon>
        <taxon>PACMAD clade</taxon>
        <taxon>Panicoideae</taxon>
        <taxon>Andropogonodae</taxon>
        <taxon>Andropogoneae</taxon>
        <taxon>Saccharinae</taxon>
        <taxon>Miscanthus</taxon>
    </lineage>
</organism>
<dbReference type="EMBL" id="CAJGYO010000002">
    <property type="protein sequence ID" value="CAD6209979.1"/>
    <property type="molecule type" value="Genomic_DNA"/>
</dbReference>
<evidence type="ECO:0000313" key="2">
    <source>
        <dbReference type="EMBL" id="CAD6209979.1"/>
    </source>
</evidence>